<comment type="caution">
    <text evidence="2">The sequence shown here is derived from an EMBL/GenBank/DDBJ whole genome shotgun (WGS) entry which is preliminary data.</text>
</comment>
<protein>
    <recommendedName>
        <fullName evidence="4">Myb-like domain-containing protein</fullName>
    </recommendedName>
</protein>
<dbReference type="OrthoDB" id="10582217at2759"/>
<dbReference type="AlphaFoldDB" id="A0A2V3IES1"/>
<evidence type="ECO:0000313" key="2">
    <source>
        <dbReference type="EMBL" id="PXF40586.1"/>
    </source>
</evidence>
<dbReference type="Proteomes" id="UP000247409">
    <property type="component" value="Unassembled WGS sequence"/>
</dbReference>
<feature type="region of interest" description="Disordered" evidence="1">
    <location>
        <begin position="251"/>
        <end position="335"/>
    </location>
</feature>
<name>A0A2V3IES1_9FLOR</name>
<gene>
    <name evidence="2" type="ORF">BWQ96_09690</name>
</gene>
<evidence type="ECO:0000313" key="3">
    <source>
        <dbReference type="Proteomes" id="UP000247409"/>
    </source>
</evidence>
<evidence type="ECO:0000256" key="1">
    <source>
        <dbReference type="SAM" id="MobiDB-lite"/>
    </source>
</evidence>
<evidence type="ECO:0008006" key="4">
    <source>
        <dbReference type="Google" id="ProtNLM"/>
    </source>
</evidence>
<proteinExistence type="predicted"/>
<feature type="region of interest" description="Disordered" evidence="1">
    <location>
        <begin position="80"/>
        <end position="101"/>
    </location>
</feature>
<feature type="compositionally biased region" description="Basic and acidic residues" evidence="1">
    <location>
        <begin position="92"/>
        <end position="101"/>
    </location>
</feature>
<reference evidence="2 3" key="1">
    <citation type="journal article" date="2018" name="Mol. Biol. Evol.">
        <title>Analysis of the draft genome of the red seaweed Gracilariopsis chorda provides insights into genome size evolution in Rhodophyta.</title>
        <authorList>
            <person name="Lee J."/>
            <person name="Yang E.C."/>
            <person name="Graf L."/>
            <person name="Yang J.H."/>
            <person name="Qiu H."/>
            <person name="Zel Zion U."/>
            <person name="Chan C.X."/>
            <person name="Stephens T.G."/>
            <person name="Weber A.P.M."/>
            <person name="Boo G.H."/>
            <person name="Boo S.M."/>
            <person name="Kim K.M."/>
            <person name="Shin Y."/>
            <person name="Jung M."/>
            <person name="Lee S.J."/>
            <person name="Yim H.S."/>
            <person name="Lee J.H."/>
            <person name="Bhattacharya D."/>
            <person name="Yoon H.S."/>
        </authorList>
    </citation>
    <scope>NUCLEOTIDE SEQUENCE [LARGE SCALE GENOMIC DNA]</scope>
    <source>
        <strain evidence="2 3">SKKU-2015</strain>
        <tissue evidence="2">Whole body</tissue>
    </source>
</reference>
<feature type="compositionally biased region" description="Basic and acidic residues" evidence="1">
    <location>
        <begin position="251"/>
        <end position="260"/>
    </location>
</feature>
<accession>A0A2V3IES1</accession>
<keyword evidence="3" id="KW-1185">Reference proteome</keyword>
<feature type="region of interest" description="Disordered" evidence="1">
    <location>
        <begin position="419"/>
        <end position="440"/>
    </location>
</feature>
<dbReference type="EMBL" id="NBIV01000280">
    <property type="protein sequence ID" value="PXF40586.1"/>
    <property type="molecule type" value="Genomic_DNA"/>
</dbReference>
<feature type="compositionally biased region" description="Polar residues" evidence="1">
    <location>
        <begin position="285"/>
        <end position="310"/>
    </location>
</feature>
<organism evidence="2 3">
    <name type="scientific">Gracilariopsis chorda</name>
    <dbReference type="NCBI Taxonomy" id="448386"/>
    <lineage>
        <taxon>Eukaryota</taxon>
        <taxon>Rhodophyta</taxon>
        <taxon>Florideophyceae</taxon>
        <taxon>Rhodymeniophycidae</taxon>
        <taxon>Gracilariales</taxon>
        <taxon>Gracilariaceae</taxon>
        <taxon>Gracilariopsis</taxon>
    </lineage>
</organism>
<sequence>MSSTHPNVCEETDSLWFDTLREVAFHFVKIGETIEHCAVETERIIRGNEERASLQQSRKCSGPARGMELPPSNTIYMKGNARPQAPNGAHSQDVHHPQRHENSEPVLALNRFAHQTPFPNRPYDQITPTQGYTLKRYSSVSLPELEQRTRTPLQLVTAGRRDNIRTLLNPRGPRPNKRIRNNWTDAENALFFDIIKKNANEDETTVLREAVSALHGSRSWVQCKGHFRNLLSVGKITQNKKGRQLWEVHEEASIKSEEAPRIPTKALTSSKYEEPRGKSVKANGSHISSTAPQSSTHNQENNPSSATNVNTRKKTERQDNIQNNFRNGTGAKTGRSASIDCLINNISQERDNRKAQMLHRTNAVDGDQSQREIIGRPRENSIRSNDAHFVAGSEGVSGEQDVIVGRDRETAIFMSKQAAAKEAFERSNPDATRESDIRAA</sequence>
<feature type="compositionally biased region" description="Basic and acidic residues" evidence="1">
    <location>
        <begin position="422"/>
        <end position="440"/>
    </location>
</feature>